<evidence type="ECO:0000313" key="2">
    <source>
        <dbReference type="EMBL" id="TKZ22509.1"/>
    </source>
</evidence>
<keyword evidence="3" id="KW-1185">Reference proteome</keyword>
<evidence type="ECO:0000259" key="1">
    <source>
        <dbReference type="Pfam" id="PF06094"/>
    </source>
</evidence>
<dbReference type="InterPro" id="IPR036568">
    <property type="entry name" value="GGCT-like_sf"/>
</dbReference>
<reference evidence="2 3" key="1">
    <citation type="submission" date="2019-04" db="EMBL/GenBank/DDBJ databases">
        <title>Genome sequence of Pelagicola litoralis CL-ES2.</title>
        <authorList>
            <person name="Cao J."/>
        </authorList>
    </citation>
    <scope>NUCLEOTIDE SEQUENCE [LARGE SCALE GENOMIC DNA]</scope>
    <source>
        <strain evidence="2 3">CL-ES2</strain>
    </source>
</reference>
<dbReference type="Proteomes" id="UP000306575">
    <property type="component" value="Unassembled WGS sequence"/>
</dbReference>
<dbReference type="Pfam" id="PF06094">
    <property type="entry name" value="GGACT"/>
    <property type="match status" value="1"/>
</dbReference>
<dbReference type="Gene3D" id="3.10.490.10">
    <property type="entry name" value="Gamma-glutamyl cyclotransferase-like"/>
    <property type="match status" value="1"/>
</dbReference>
<sequence>MIAPYFFGYGSLVNRATHSYHDAHVARLHGWRRVWRHTALRPIPFLTAIPDPHTSIDGLIAHVPGNDWRALDKRESAYDRVSVSASVSHPKQDNLDIATYTVPYGKHGHANQEHPLLLSYIDVVAQGYLNEFGEDGLAAFFQTTTGWSAAVLNDRDAPMYPRHQSLSPNELRLVDAHLSAVGAHCQGHTPSD</sequence>
<gene>
    <name evidence="2" type="ORF">FAP39_01140</name>
</gene>
<feature type="domain" description="Gamma-glutamylcyclotransferase AIG2-like" evidence="1">
    <location>
        <begin position="7"/>
        <end position="104"/>
    </location>
</feature>
<dbReference type="RefSeq" id="WP_138014526.1">
    <property type="nucleotide sequence ID" value="NZ_SULI01000001.1"/>
</dbReference>
<keyword evidence="2" id="KW-0808">Transferase</keyword>
<name>A0A4U7N944_9RHOB</name>
<comment type="caution">
    <text evidence="2">The sequence shown here is derived from an EMBL/GenBank/DDBJ whole genome shotgun (WGS) entry which is preliminary data.</text>
</comment>
<dbReference type="InterPro" id="IPR009288">
    <property type="entry name" value="AIG2-like_dom"/>
</dbReference>
<dbReference type="OrthoDB" id="5567366at2"/>
<dbReference type="InterPro" id="IPR013024">
    <property type="entry name" value="GGCT-like"/>
</dbReference>
<accession>A0A4U7N944</accession>
<evidence type="ECO:0000313" key="3">
    <source>
        <dbReference type="Proteomes" id="UP000306575"/>
    </source>
</evidence>
<dbReference type="CDD" id="cd06661">
    <property type="entry name" value="GGCT_like"/>
    <property type="match status" value="1"/>
</dbReference>
<protein>
    <submittedName>
        <fullName evidence="2">Gamma-glutamylcyclotransferase</fullName>
    </submittedName>
</protein>
<dbReference type="GO" id="GO:0016740">
    <property type="term" value="F:transferase activity"/>
    <property type="evidence" value="ECO:0007669"/>
    <property type="project" value="UniProtKB-KW"/>
</dbReference>
<dbReference type="AlphaFoldDB" id="A0A4U7N944"/>
<organism evidence="2 3">
    <name type="scientific">Shimia litoralis</name>
    <dbReference type="NCBI Taxonomy" id="420403"/>
    <lineage>
        <taxon>Bacteria</taxon>
        <taxon>Pseudomonadati</taxon>
        <taxon>Pseudomonadota</taxon>
        <taxon>Alphaproteobacteria</taxon>
        <taxon>Rhodobacterales</taxon>
        <taxon>Roseobacteraceae</taxon>
    </lineage>
</organism>
<proteinExistence type="predicted"/>
<dbReference type="SUPFAM" id="SSF110857">
    <property type="entry name" value="Gamma-glutamyl cyclotransferase-like"/>
    <property type="match status" value="1"/>
</dbReference>
<dbReference type="EMBL" id="SULI01000001">
    <property type="protein sequence ID" value="TKZ22509.1"/>
    <property type="molecule type" value="Genomic_DNA"/>
</dbReference>